<name>A0ABQ0AI67_9RHOB</name>
<reference evidence="2 3" key="1">
    <citation type="submission" date="2024-04" db="EMBL/GenBank/DDBJ databases">
        <title>Draft genome sequence of Pseudophaeobacter arcticus NBRC 116598.</title>
        <authorList>
            <person name="Miyakawa T."/>
            <person name="Kusuya Y."/>
            <person name="Miura T."/>
        </authorList>
    </citation>
    <scope>NUCLEOTIDE SEQUENCE [LARGE SCALE GENOMIC DNA]</scope>
    <source>
        <strain evidence="2 3">SU-CL00105</strain>
    </source>
</reference>
<evidence type="ECO:0000256" key="1">
    <source>
        <dbReference type="SAM" id="SignalP"/>
    </source>
</evidence>
<keyword evidence="1" id="KW-0732">Signal</keyword>
<dbReference type="EMBL" id="BAABWU010000002">
    <property type="protein sequence ID" value="GAA6195529.1"/>
    <property type="molecule type" value="Genomic_DNA"/>
</dbReference>
<keyword evidence="3" id="KW-1185">Reference proteome</keyword>
<comment type="caution">
    <text evidence="2">The sequence shown here is derived from an EMBL/GenBank/DDBJ whole genome shotgun (WGS) entry which is preliminary data.</text>
</comment>
<evidence type="ECO:0000313" key="3">
    <source>
        <dbReference type="Proteomes" id="UP001441944"/>
    </source>
</evidence>
<evidence type="ECO:0000313" key="2">
    <source>
        <dbReference type="EMBL" id="GAA6195529.1"/>
    </source>
</evidence>
<accession>A0ABQ0AI67</accession>
<sequence>MVKMGVVMVKSMLFSAAFVFAVGPEAIPVSANVVPLPMEVAATDLQVGGPQTNLDSVAVQPVRGNEPVASGSQQRVVQVLGRSLSLSLMRADRMGLAVLSVPKRSVIASLPNLEPDAFRSLVAVESGCRPVGRVQVVGGRGGTLALATGLSCS</sequence>
<feature type="signal peptide" evidence="1">
    <location>
        <begin position="1"/>
        <end position="21"/>
    </location>
</feature>
<gene>
    <name evidence="2" type="ORF">NBRC116598_09730</name>
</gene>
<protein>
    <submittedName>
        <fullName evidence="2">Uncharacterized protein</fullName>
    </submittedName>
</protein>
<dbReference type="Proteomes" id="UP001441944">
    <property type="component" value="Unassembled WGS sequence"/>
</dbReference>
<feature type="chain" id="PRO_5045635852" evidence="1">
    <location>
        <begin position="22"/>
        <end position="153"/>
    </location>
</feature>
<proteinExistence type="predicted"/>
<organism evidence="2 3">
    <name type="scientific">Pseudophaeobacter arcticus</name>
    <dbReference type="NCBI Taxonomy" id="385492"/>
    <lineage>
        <taxon>Bacteria</taxon>
        <taxon>Pseudomonadati</taxon>
        <taxon>Pseudomonadota</taxon>
        <taxon>Alphaproteobacteria</taxon>
        <taxon>Rhodobacterales</taxon>
        <taxon>Paracoccaceae</taxon>
        <taxon>Pseudophaeobacter</taxon>
    </lineage>
</organism>